<keyword evidence="7" id="KW-1185">Reference proteome</keyword>
<evidence type="ECO:0000313" key="6">
    <source>
        <dbReference type="EMBL" id="QIE55648.1"/>
    </source>
</evidence>
<dbReference type="PANTHER" id="PTHR30419">
    <property type="entry name" value="HTH-TYPE TRANSCRIPTIONAL REGULATOR YBHD"/>
    <property type="match status" value="1"/>
</dbReference>
<organism evidence="6 7">
    <name type="scientific">Pikeienuella piscinae</name>
    <dbReference type="NCBI Taxonomy" id="2748098"/>
    <lineage>
        <taxon>Bacteria</taxon>
        <taxon>Pseudomonadati</taxon>
        <taxon>Pseudomonadota</taxon>
        <taxon>Alphaproteobacteria</taxon>
        <taxon>Rhodobacterales</taxon>
        <taxon>Paracoccaceae</taxon>
        <taxon>Pikeienuella</taxon>
    </lineage>
</organism>
<dbReference type="Pfam" id="PF00126">
    <property type="entry name" value="HTH_1"/>
    <property type="match status" value="1"/>
</dbReference>
<dbReference type="Gene3D" id="3.40.190.290">
    <property type="match status" value="1"/>
</dbReference>
<keyword evidence="4" id="KW-0804">Transcription</keyword>
<dbReference type="EMBL" id="CP049056">
    <property type="protein sequence ID" value="QIE55648.1"/>
    <property type="molecule type" value="Genomic_DNA"/>
</dbReference>
<dbReference type="InterPro" id="IPR050950">
    <property type="entry name" value="HTH-type_LysR_regulators"/>
</dbReference>
<dbReference type="Pfam" id="PF03466">
    <property type="entry name" value="LysR_substrate"/>
    <property type="match status" value="1"/>
</dbReference>
<comment type="similarity">
    <text evidence="1">Belongs to the LysR transcriptional regulatory family.</text>
</comment>
<dbReference type="InterPro" id="IPR005119">
    <property type="entry name" value="LysR_subst-bd"/>
</dbReference>
<evidence type="ECO:0000259" key="5">
    <source>
        <dbReference type="PROSITE" id="PS50931"/>
    </source>
</evidence>
<evidence type="ECO:0000313" key="7">
    <source>
        <dbReference type="Proteomes" id="UP000503336"/>
    </source>
</evidence>
<dbReference type="GO" id="GO:0003700">
    <property type="term" value="F:DNA-binding transcription factor activity"/>
    <property type="evidence" value="ECO:0007669"/>
    <property type="project" value="InterPro"/>
</dbReference>
<gene>
    <name evidence="6" type="ORF">G5B40_09405</name>
</gene>
<dbReference type="InterPro" id="IPR000847">
    <property type="entry name" value="LysR_HTH_N"/>
</dbReference>
<feature type="domain" description="HTH lysR-type" evidence="5">
    <location>
        <begin position="1"/>
        <end position="60"/>
    </location>
</feature>
<dbReference type="PROSITE" id="PS50931">
    <property type="entry name" value="HTH_LYSR"/>
    <property type="match status" value="1"/>
</dbReference>
<dbReference type="SUPFAM" id="SSF46785">
    <property type="entry name" value="Winged helix' DNA-binding domain"/>
    <property type="match status" value="1"/>
</dbReference>
<dbReference type="SUPFAM" id="SSF53850">
    <property type="entry name" value="Periplasmic binding protein-like II"/>
    <property type="match status" value="1"/>
</dbReference>
<dbReference type="PRINTS" id="PR00039">
    <property type="entry name" value="HTHLYSR"/>
</dbReference>
<evidence type="ECO:0000256" key="4">
    <source>
        <dbReference type="ARBA" id="ARBA00023163"/>
    </source>
</evidence>
<dbReference type="GO" id="GO:0005829">
    <property type="term" value="C:cytosol"/>
    <property type="evidence" value="ECO:0007669"/>
    <property type="project" value="TreeGrafter"/>
</dbReference>
<dbReference type="InterPro" id="IPR036388">
    <property type="entry name" value="WH-like_DNA-bd_sf"/>
</dbReference>
<dbReference type="GO" id="GO:0003677">
    <property type="term" value="F:DNA binding"/>
    <property type="evidence" value="ECO:0007669"/>
    <property type="project" value="UniProtKB-KW"/>
</dbReference>
<dbReference type="Proteomes" id="UP000503336">
    <property type="component" value="Chromosome"/>
</dbReference>
<dbReference type="AlphaFoldDB" id="A0A7L5BXS8"/>
<accession>A0A7L5BXS8</accession>
<proteinExistence type="inferred from homology"/>
<dbReference type="KEGG" id="hdh:G5B40_09405"/>
<evidence type="ECO:0000256" key="1">
    <source>
        <dbReference type="ARBA" id="ARBA00009437"/>
    </source>
</evidence>
<name>A0A7L5BXS8_9RHOB</name>
<keyword evidence="3" id="KW-0238">DNA-binding</keyword>
<protein>
    <submittedName>
        <fullName evidence="6">LysR family transcriptional regulator</fullName>
    </submittedName>
</protein>
<evidence type="ECO:0000256" key="2">
    <source>
        <dbReference type="ARBA" id="ARBA00023015"/>
    </source>
</evidence>
<keyword evidence="2" id="KW-0805">Transcription regulation</keyword>
<dbReference type="Gene3D" id="1.10.10.10">
    <property type="entry name" value="Winged helix-like DNA-binding domain superfamily/Winged helix DNA-binding domain"/>
    <property type="match status" value="1"/>
</dbReference>
<reference evidence="6 7" key="1">
    <citation type="submission" date="2020-02" db="EMBL/GenBank/DDBJ databases">
        <title>complete genome sequence of Rhodobacteraceae bacterium.</title>
        <authorList>
            <person name="Park J."/>
            <person name="Kim Y.-S."/>
            <person name="Kim K.-H."/>
        </authorList>
    </citation>
    <scope>NUCLEOTIDE SEQUENCE [LARGE SCALE GENOMIC DNA]</scope>
    <source>
        <strain evidence="6 7">RR4-56</strain>
    </source>
</reference>
<sequence>MSLSVSRLKALCAVAETGSFAAAARKLGVTQPNVSQQIKKLEQSCGISLFSRQNGQLIATPFCERASESAAQAIQHHEAFETMLKHHGNLAQGHLSIGLGNAVPGMELISKFNKAYPDVTLKVATGSFRKIIRAVLDQTVDVAILPDIPKDPRFRRKVLLNNRVVAIVPVHHRFASMQGLSCSDLLSERLIFRSEGSSTQKVVDRYFRSHNVQPAPLLKLDTREGVYEAVAHDMGVGFVWKTGTGRTEDVQQIDLVDGETSSAEVVFAPKDRQMEVIDAFFGCCVQIKGSARLPGPFPSAGLTPQLAAKGRL</sequence>
<dbReference type="RefSeq" id="WP_165097849.1">
    <property type="nucleotide sequence ID" value="NZ_CP049056.1"/>
</dbReference>
<dbReference type="InterPro" id="IPR036390">
    <property type="entry name" value="WH_DNA-bd_sf"/>
</dbReference>
<dbReference type="CDD" id="cd05466">
    <property type="entry name" value="PBP2_LTTR_substrate"/>
    <property type="match status" value="1"/>
</dbReference>
<evidence type="ECO:0000256" key="3">
    <source>
        <dbReference type="ARBA" id="ARBA00023125"/>
    </source>
</evidence>